<name>A0A1Z1LWD0_9CAUD</name>
<dbReference type="KEGG" id="vg:65107828"/>
<keyword evidence="2" id="KW-1185">Reference proteome</keyword>
<dbReference type="EMBL" id="KY945241">
    <property type="protein sequence ID" value="ARW56970.1"/>
    <property type="molecule type" value="Genomic_RNA"/>
</dbReference>
<evidence type="ECO:0000313" key="2">
    <source>
        <dbReference type="Proteomes" id="UP000225351"/>
    </source>
</evidence>
<dbReference type="RefSeq" id="YP_010090356.1">
    <property type="nucleotide sequence ID" value="NC_055719.1"/>
</dbReference>
<dbReference type="Proteomes" id="UP000225351">
    <property type="component" value="Segment"/>
</dbReference>
<dbReference type="PANTHER" id="PTHR35169">
    <property type="entry name" value="FE2OG DIOXYGENASE DOMAIN-CONTAINING PROTEIN"/>
    <property type="match status" value="1"/>
</dbReference>
<dbReference type="Gene3D" id="2.60.120.620">
    <property type="entry name" value="q2cbj1_9rhob like domain"/>
    <property type="match status" value="1"/>
</dbReference>
<organism evidence="1 2">
    <name type="scientific">Synechococcus phage S-H35</name>
    <dbReference type="NCBI Taxonomy" id="1983572"/>
    <lineage>
        <taxon>Viruses</taxon>
        <taxon>Duplodnaviria</taxon>
        <taxon>Heunggongvirae</taxon>
        <taxon>Uroviricota</taxon>
        <taxon>Caudoviricetes</taxon>
        <taxon>Pantevenvirales</taxon>
        <taxon>Kyanoviridae</taxon>
        <taxon>Shandvirus</taxon>
        <taxon>Shandvirus sh35</taxon>
    </lineage>
</organism>
<sequence length="167" mass="19886">MDNLKSYADFLTEDAQKYIQETIKKPQWEYDHHDRDDRLDMKFWIQKLNSDSFYRKFVFEAIKDMTGDDLILERVYMNGYTSGEHGLFHQDCDDEDGRTFIIYCNEDWNPEYGGLTCFNIDGNLQMVYPFPYSGIYFKGTIPHFAMPISKLFTGLRVTLAYKMRIKK</sequence>
<evidence type="ECO:0000313" key="1">
    <source>
        <dbReference type="EMBL" id="ARW56970.1"/>
    </source>
</evidence>
<dbReference type="PANTHER" id="PTHR35169:SF1">
    <property type="entry name" value="PROLYL 4-HYDROXYLASE ALPHA SUBUNIT FE(2+) 2OG DIOXYGENASE DOMAIN-CONTAINING PROTEIN"/>
    <property type="match status" value="1"/>
</dbReference>
<protein>
    <submittedName>
        <fullName evidence="1">Uncharacterized protein</fullName>
    </submittedName>
</protein>
<accession>A0A1Z1LWD0</accession>
<reference evidence="1 2" key="1">
    <citation type="submission" date="2017-04" db="EMBL/GenBank/DDBJ databases">
        <title>Isolation and Genetic Analysis of a Novel Cyanophage S-H35 from the Bohai Sea.</title>
        <authorList>
            <person name="Xu X."/>
        </authorList>
    </citation>
    <scope>NUCLEOTIDE SEQUENCE [LARGE SCALE GENOMIC DNA]</scope>
</reference>
<proteinExistence type="predicted"/>
<dbReference type="GeneID" id="65107828"/>